<dbReference type="Gene3D" id="3.40.50.1820">
    <property type="entry name" value="alpha/beta hydrolase"/>
    <property type="match status" value="1"/>
</dbReference>
<feature type="domain" description="Phospholipase/carboxylesterase/thioesterase" evidence="1">
    <location>
        <begin position="101"/>
        <end position="184"/>
    </location>
</feature>
<sequence length="220" mass="24157">MERMQTIQFQGQAGSIDCALDWPTSPTPSGWALILHPHPLHGGARNNKVVTTMSRAATQLGLVAVRPDFRGVGKSDGQFDQGQGETWDMLAVVEQFQSQFESLAQGHFVLGGFSFGTSVAAQLYSLLAQQQQRLPQALVLAGCAVERFRFLESLTIPTHTYLVHGEQDEVVPLSESMSFAQAHDLAVHVIPEAGHFFHGKLILLRELVSAQWQLGLLRNT</sequence>
<evidence type="ECO:0000313" key="3">
    <source>
        <dbReference type="Proteomes" id="UP001500227"/>
    </source>
</evidence>
<dbReference type="InterPro" id="IPR029058">
    <property type="entry name" value="AB_hydrolase_fold"/>
</dbReference>
<dbReference type="Pfam" id="PF02230">
    <property type="entry name" value="Abhydrolase_2"/>
    <property type="match status" value="1"/>
</dbReference>
<dbReference type="RefSeq" id="WP_300647771.1">
    <property type="nucleotide sequence ID" value="NZ_BAABKD010000009.1"/>
</dbReference>
<name>A0ABP9M3A7_9BURK</name>
<proteinExistence type="predicted"/>
<evidence type="ECO:0000313" key="2">
    <source>
        <dbReference type="EMBL" id="GAA5090447.1"/>
    </source>
</evidence>
<dbReference type="Proteomes" id="UP001500227">
    <property type="component" value="Unassembled WGS sequence"/>
</dbReference>
<dbReference type="SUPFAM" id="SSF53474">
    <property type="entry name" value="alpha/beta-Hydrolases"/>
    <property type="match status" value="1"/>
</dbReference>
<accession>A0ABP9M3A7</accession>
<evidence type="ECO:0000259" key="1">
    <source>
        <dbReference type="Pfam" id="PF02230"/>
    </source>
</evidence>
<protein>
    <recommendedName>
        <fullName evidence="1">Phospholipase/carboxylesterase/thioesterase domain-containing protein</fullName>
    </recommendedName>
</protein>
<reference evidence="3" key="1">
    <citation type="journal article" date="2019" name="Int. J. Syst. Evol. Microbiol.">
        <title>The Global Catalogue of Microorganisms (GCM) 10K type strain sequencing project: providing services to taxonomists for standard genome sequencing and annotation.</title>
        <authorList>
            <consortium name="The Broad Institute Genomics Platform"/>
            <consortium name="The Broad Institute Genome Sequencing Center for Infectious Disease"/>
            <person name="Wu L."/>
            <person name="Ma J."/>
        </authorList>
    </citation>
    <scope>NUCLEOTIDE SEQUENCE [LARGE SCALE GENOMIC DNA]</scope>
    <source>
        <strain evidence="3">JCM 18423</strain>
    </source>
</reference>
<dbReference type="EMBL" id="BAABKD010000009">
    <property type="protein sequence ID" value="GAA5090447.1"/>
    <property type="molecule type" value="Genomic_DNA"/>
</dbReference>
<dbReference type="PANTHER" id="PTHR42103:SF2">
    <property type="entry name" value="AB HYDROLASE-1 DOMAIN-CONTAINING PROTEIN"/>
    <property type="match status" value="1"/>
</dbReference>
<organism evidence="2 3">
    <name type="scientific">Paenalcaligenes hermetiae</name>
    <dbReference type="NCBI Taxonomy" id="1157987"/>
    <lineage>
        <taxon>Bacteria</taxon>
        <taxon>Pseudomonadati</taxon>
        <taxon>Pseudomonadota</taxon>
        <taxon>Betaproteobacteria</taxon>
        <taxon>Burkholderiales</taxon>
        <taxon>Alcaligenaceae</taxon>
        <taxon>Paenalcaligenes</taxon>
    </lineage>
</organism>
<dbReference type="PANTHER" id="PTHR42103">
    <property type="entry name" value="ALPHA/BETA-HYDROLASES SUPERFAMILY PROTEIN"/>
    <property type="match status" value="1"/>
</dbReference>
<keyword evidence="3" id="KW-1185">Reference proteome</keyword>
<comment type="caution">
    <text evidence="2">The sequence shown here is derived from an EMBL/GenBank/DDBJ whole genome shotgun (WGS) entry which is preliminary data.</text>
</comment>
<dbReference type="InterPro" id="IPR003140">
    <property type="entry name" value="PLipase/COase/thioEstase"/>
</dbReference>
<gene>
    <name evidence="2" type="ORF">GCM10023337_14790</name>
</gene>